<dbReference type="EMBL" id="JACSDY010000009">
    <property type="protein sequence ID" value="KAF7420000.1"/>
    <property type="molecule type" value="Genomic_DNA"/>
</dbReference>
<dbReference type="Proteomes" id="UP000600918">
    <property type="component" value="Unassembled WGS sequence"/>
</dbReference>
<accession>A0A834NWV1</accession>
<keyword evidence="2" id="KW-1185">Reference proteome</keyword>
<evidence type="ECO:0000313" key="1">
    <source>
        <dbReference type="EMBL" id="KAF7420000.1"/>
    </source>
</evidence>
<sequence>MRGCTLGYVRAKSVRAKSVRGGRMKEWWGHRALFKVDARTLSFPAPFSSNSPDFTVDLDQGIFVFKAMREIVD</sequence>
<protein>
    <submittedName>
        <fullName evidence="1">Uncharacterized protein</fullName>
    </submittedName>
</protein>
<dbReference type="AlphaFoldDB" id="A0A834NWV1"/>
<comment type="caution">
    <text evidence="1">The sequence shown here is derived from an EMBL/GenBank/DDBJ whole genome shotgun (WGS) entry which is preliminary data.</text>
</comment>
<gene>
    <name evidence="1" type="ORF">H0235_010297</name>
</gene>
<reference evidence="1" key="1">
    <citation type="journal article" date="2020" name="G3 (Bethesda)">
        <title>High-Quality Assemblies for Three Invasive Social Wasps from the &lt;i&gt;Vespula&lt;/i&gt; Genus.</title>
        <authorList>
            <person name="Harrop T.W.R."/>
            <person name="Guhlin J."/>
            <person name="McLaughlin G.M."/>
            <person name="Permina E."/>
            <person name="Stockwell P."/>
            <person name="Gilligan J."/>
            <person name="Le Lec M.F."/>
            <person name="Gruber M.A.M."/>
            <person name="Quinn O."/>
            <person name="Lovegrove M."/>
            <person name="Duncan E.J."/>
            <person name="Remnant E.J."/>
            <person name="Van Eeckhoven J."/>
            <person name="Graham B."/>
            <person name="Knapp R.A."/>
            <person name="Langford K.W."/>
            <person name="Kronenberg Z."/>
            <person name="Press M.O."/>
            <person name="Eacker S.M."/>
            <person name="Wilson-Rankin E.E."/>
            <person name="Purcell J."/>
            <person name="Lester P.J."/>
            <person name="Dearden P.K."/>
        </authorList>
    </citation>
    <scope>NUCLEOTIDE SEQUENCE</scope>
    <source>
        <strain evidence="1">Volc-1</strain>
    </source>
</reference>
<name>A0A834NWV1_VESPE</name>
<organism evidence="1 2">
    <name type="scientific">Vespula pensylvanica</name>
    <name type="common">Western yellow jacket</name>
    <name type="synonym">Wasp</name>
    <dbReference type="NCBI Taxonomy" id="30213"/>
    <lineage>
        <taxon>Eukaryota</taxon>
        <taxon>Metazoa</taxon>
        <taxon>Ecdysozoa</taxon>
        <taxon>Arthropoda</taxon>
        <taxon>Hexapoda</taxon>
        <taxon>Insecta</taxon>
        <taxon>Pterygota</taxon>
        <taxon>Neoptera</taxon>
        <taxon>Endopterygota</taxon>
        <taxon>Hymenoptera</taxon>
        <taxon>Apocrita</taxon>
        <taxon>Aculeata</taxon>
        <taxon>Vespoidea</taxon>
        <taxon>Vespidae</taxon>
        <taxon>Vespinae</taxon>
        <taxon>Vespula</taxon>
    </lineage>
</organism>
<proteinExistence type="predicted"/>
<evidence type="ECO:0000313" key="2">
    <source>
        <dbReference type="Proteomes" id="UP000600918"/>
    </source>
</evidence>